<keyword evidence="5 10" id="KW-0276">Fatty acid metabolism</keyword>
<comment type="caution">
    <text evidence="11">The sequence shown here is derived from an EMBL/GenBank/DDBJ whole genome shotgun (WGS) entry which is preliminary data.</text>
</comment>
<evidence type="ECO:0000256" key="9">
    <source>
        <dbReference type="ARBA" id="ARBA00023160"/>
    </source>
</evidence>
<comment type="catalytic activity">
    <reaction evidence="10">
        <text>a very-long-chain acyl-CoA + malonyl-CoA + H(+) = a very-long-chain 3-oxoacyl-CoA + CO2 + CoA</text>
        <dbReference type="Rhea" id="RHEA:32727"/>
        <dbReference type="ChEBI" id="CHEBI:15378"/>
        <dbReference type="ChEBI" id="CHEBI:16526"/>
        <dbReference type="ChEBI" id="CHEBI:57287"/>
        <dbReference type="ChEBI" id="CHEBI:57384"/>
        <dbReference type="ChEBI" id="CHEBI:90725"/>
        <dbReference type="ChEBI" id="CHEBI:90736"/>
        <dbReference type="EC" id="2.3.1.199"/>
    </reaction>
</comment>
<dbReference type="EMBL" id="JARBHB010000003">
    <property type="protein sequence ID" value="KAJ8891381.1"/>
    <property type="molecule type" value="Genomic_DNA"/>
</dbReference>
<comment type="subcellular location">
    <subcellularLocation>
        <location evidence="1">Membrane</location>
        <topology evidence="1">Multi-pass membrane protein</topology>
    </subcellularLocation>
</comment>
<dbReference type="Pfam" id="PF01151">
    <property type="entry name" value="ELO"/>
    <property type="match status" value="1"/>
</dbReference>
<keyword evidence="6 10" id="KW-1133">Transmembrane helix</keyword>
<proteinExistence type="inferred from homology"/>
<sequence length="110" mass="12685">MVWCGFADPRVKDWLLMSSPFPTLAICLSYVYVVKVLGPRFMDNRKSFDLKNVLIVYNLAQVVFSAWLFYECLTSGWLSHYSYRCQPVDYSTSPMAMKVSTKGELLYTAN</sequence>
<evidence type="ECO:0000256" key="5">
    <source>
        <dbReference type="ARBA" id="ARBA00022832"/>
    </source>
</evidence>
<evidence type="ECO:0000256" key="8">
    <source>
        <dbReference type="ARBA" id="ARBA00023136"/>
    </source>
</evidence>
<evidence type="ECO:0000256" key="2">
    <source>
        <dbReference type="ARBA" id="ARBA00022516"/>
    </source>
</evidence>
<feature type="transmembrane region" description="Helical" evidence="10">
    <location>
        <begin position="50"/>
        <end position="70"/>
    </location>
</feature>
<feature type="transmembrane region" description="Helical" evidence="10">
    <location>
        <begin position="20"/>
        <end position="38"/>
    </location>
</feature>
<gene>
    <name evidence="11" type="ORF">PR048_010897</name>
</gene>
<evidence type="ECO:0000313" key="12">
    <source>
        <dbReference type="Proteomes" id="UP001159363"/>
    </source>
</evidence>
<organism evidence="11 12">
    <name type="scientific">Dryococelus australis</name>
    <dbReference type="NCBI Taxonomy" id="614101"/>
    <lineage>
        <taxon>Eukaryota</taxon>
        <taxon>Metazoa</taxon>
        <taxon>Ecdysozoa</taxon>
        <taxon>Arthropoda</taxon>
        <taxon>Hexapoda</taxon>
        <taxon>Insecta</taxon>
        <taxon>Pterygota</taxon>
        <taxon>Neoptera</taxon>
        <taxon>Polyneoptera</taxon>
        <taxon>Phasmatodea</taxon>
        <taxon>Verophasmatodea</taxon>
        <taxon>Anareolatae</taxon>
        <taxon>Phasmatidae</taxon>
        <taxon>Eurycanthinae</taxon>
        <taxon>Dryococelus</taxon>
    </lineage>
</organism>
<dbReference type="Proteomes" id="UP001159363">
    <property type="component" value="Chromosome 3"/>
</dbReference>
<keyword evidence="12" id="KW-1185">Reference proteome</keyword>
<keyword evidence="7 10" id="KW-0443">Lipid metabolism</keyword>
<protein>
    <recommendedName>
        <fullName evidence="10">Elongation of very long chain fatty acids protein</fullName>
        <ecNumber evidence="10">2.3.1.199</ecNumber>
    </recommendedName>
    <alternativeName>
        <fullName evidence="10">Very-long-chain 3-oxoacyl-CoA synthase</fullName>
    </alternativeName>
</protein>
<comment type="similarity">
    <text evidence="10">Belongs to the ELO family.</text>
</comment>
<dbReference type="PANTHER" id="PTHR11157">
    <property type="entry name" value="FATTY ACID ACYL TRANSFERASE-RELATED"/>
    <property type="match status" value="1"/>
</dbReference>
<keyword evidence="2 10" id="KW-0444">Lipid biosynthesis</keyword>
<keyword evidence="8 10" id="KW-0472">Membrane</keyword>
<accession>A0ABQ9I4U4</accession>
<evidence type="ECO:0000313" key="11">
    <source>
        <dbReference type="EMBL" id="KAJ8891381.1"/>
    </source>
</evidence>
<evidence type="ECO:0000256" key="1">
    <source>
        <dbReference type="ARBA" id="ARBA00004141"/>
    </source>
</evidence>
<evidence type="ECO:0000256" key="4">
    <source>
        <dbReference type="ARBA" id="ARBA00022692"/>
    </source>
</evidence>
<evidence type="ECO:0000256" key="7">
    <source>
        <dbReference type="ARBA" id="ARBA00023098"/>
    </source>
</evidence>
<evidence type="ECO:0000256" key="3">
    <source>
        <dbReference type="ARBA" id="ARBA00022679"/>
    </source>
</evidence>
<keyword evidence="9 10" id="KW-0275">Fatty acid biosynthesis</keyword>
<dbReference type="EC" id="2.3.1.199" evidence="10"/>
<dbReference type="InterPro" id="IPR002076">
    <property type="entry name" value="ELO_fam"/>
</dbReference>
<evidence type="ECO:0000256" key="6">
    <source>
        <dbReference type="ARBA" id="ARBA00022989"/>
    </source>
</evidence>
<dbReference type="PANTHER" id="PTHR11157:SF69">
    <property type="entry name" value="ELONGATION OF VERY LONG CHAIN FATTY ACIDS PROTEIN 7"/>
    <property type="match status" value="1"/>
</dbReference>
<keyword evidence="4 10" id="KW-0812">Transmembrane</keyword>
<evidence type="ECO:0000256" key="10">
    <source>
        <dbReference type="RuleBase" id="RU361115"/>
    </source>
</evidence>
<comment type="caution">
    <text evidence="10">Lacks conserved residue(s) required for the propagation of feature annotation.</text>
</comment>
<keyword evidence="3 10" id="KW-0808">Transferase</keyword>
<reference evidence="11 12" key="1">
    <citation type="submission" date="2023-02" db="EMBL/GenBank/DDBJ databases">
        <title>LHISI_Scaffold_Assembly.</title>
        <authorList>
            <person name="Stuart O.P."/>
            <person name="Cleave R."/>
            <person name="Magrath M.J.L."/>
            <person name="Mikheyev A.S."/>
        </authorList>
    </citation>
    <scope>NUCLEOTIDE SEQUENCE [LARGE SCALE GENOMIC DNA]</scope>
    <source>
        <strain evidence="11">Daus_M_001</strain>
        <tissue evidence="11">Leg muscle</tissue>
    </source>
</reference>
<name>A0ABQ9I4U4_9NEOP</name>